<sequence length="925" mass="106430">MKAALLYLFIYFSYHANAQNTVVFGQVLDDSDESLSGIEIYFKQNKVAHSDTEGLFFFSLKSGQSYSVSFESQEFNRKKVNFFIENKQDSLDLGRILLQKKDEFLALMDFDELLLEDENNSQITGFLNSSRDLFSRTVAFQFSSAFFRPRSLGTDQTTVLFNGNEMNKMWNGRANWNQWGGLNDVTRHQIFYPNSEPNPSSFGAIGGAIFISSKPSDYRKGIKASYALANRTYNHRTLFTYHSGSLKNNWMIMGALGLREGKNGYKEGAPYASQSYFLSVEKLISDNQSLYFTGFLVNTNRGKVAPIKEEVFDLKNDRYNAYWGSQNNQIRNARMQSVAEPTLMLNYDWQINRTVELRSSMSYQFGKNGHSRLDYNGNSLEFDENGEPFLIGGGTNPDPTYYQKLPSYYLRFPDHPDYTKAYLAEQKFLSDGQINWEEMYDANINSGQPQSIYALYEDRTDDQFFQFNTNLSIQPKKYWYINTSLRLKYLISDNYANVLDLLGGEGYLDVYSYSEDLEEAQNDLQNPNRIVQKGDVFKYHFKLYNTVAEGFGQLEYKRDKVEFYTGLNLKHNSFYREGLYENGRYPGEASLGKSEVLRFLGYGLKTGLTYKLTGRHLISTNLLYLSDSPKLQNSFINMKENNQTITNIENPLYYSADINYMLRMPRLNVKLSSYYLGQENGSSIRFYYADGLTIIDQDQRNAFVQEIMTNISTCHMGLEAALNYTVLSGLQLNAVAAAGKAIYAKPANISLSSDDFKDAINFGKSYLKNYHLSNGPQQAFSLGLSYNSPHFWWLNLAANYFDENYISVAPLLRTTNFLTDVDGLPIENFDSETARSLLKQKKIDPYYTLNLTVGKSWRIKKHTLGTFLIASNLSNSIYQTGGFEQSRNANYQTLLQDQQREKPLFSPKYWYGYGQNYFLSVYWRI</sequence>
<comment type="caution">
    <text evidence="5">The sequence shown here is derived from an EMBL/GenBank/DDBJ whole genome shotgun (WGS) entry which is preliminary data.</text>
</comment>
<proteinExistence type="predicted"/>
<keyword evidence="6" id="KW-1185">Reference proteome</keyword>
<evidence type="ECO:0000256" key="2">
    <source>
        <dbReference type="ARBA" id="ARBA00023136"/>
    </source>
</evidence>
<feature type="signal peptide" evidence="4">
    <location>
        <begin position="1"/>
        <end position="18"/>
    </location>
</feature>
<name>A0ABW3Y0M6_9FLAO</name>
<dbReference type="InterPro" id="IPR036942">
    <property type="entry name" value="Beta-barrel_TonB_sf"/>
</dbReference>
<dbReference type="RefSeq" id="WP_377176929.1">
    <property type="nucleotide sequence ID" value="NZ_JBHTMY010000002.1"/>
</dbReference>
<evidence type="ECO:0000256" key="4">
    <source>
        <dbReference type="SAM" id="SignalP"/>
    </source>
</evidence>
<keyword evidence="2" id="KW-0472">Membrane</keyword>
<reference evidence="6" key="1">
    <citation type="journal article" date="2019" name="Int. J. Syst. Evol. Microbiol.">
        <title>The Global Catalogue of Microorganisms (GCM) 10K type strain sequencing project: providing services to taxonomists for standard genome sequencing and annotation.</title>
        <authorList>
            <consortium name="The Broad Institute Genomics Platform"/>
            <consortium name="The Broad Institute Genome Sequencing Center for Infectious Disease"/>
            <person name="Wu L."/>
            <person name="Ma J."/>
        </authorList>
    </citation>
    <scope>NUCLEOTIDE SEQUENCE [LARGE SCALE GENOMIC DNA]</scope>
    <source>
        <strain evidence="6">CCUG 61485</strain>
    </source>
</reference>
<feature type="chain" id="PRO_5046243652" evidence="4">
    <location>
        <begin position="19"/>
        <end position="925"/>
    </location>
</feature>
<organism evidence="5 6">
    <name type="scientific">Namhaeicola litoreus</name>
    <dbReference type="NCBI Taxonomy" id="1052145"/>
    <lineage>
        <taxon>Bacteria</taxon>
        <taxon>Pseudomonadati</taxon>
        <taxon>Bacteroidota</taxon>
        <taxon>Flavobacteriia</taxon>
        <taxon>Flavobacteriales</taxon>
        <taxon>Flavobacteriaceae</taxon>
        <taxon>Namhaeicola</taxon>
    </lineage>
</organism>
<keyword evidence="3" id="KW-0998">Cell outer membrane</keyword>
<dbReference type="Proteomes" id="UP001597201">
    <property type="component" value="Unassembled WGS sequence"/>
</dbReference>
<dbReference type="SUPFAM" id="SSF56935">
    <property type="entry name" value="Porins"/>
    <property type="match status" value="1"/>
</dbReference>
<keyword evidence="5" id="KW-0675">Receptor</keyword>
<evidence type="ECO:0000313" key="5">
    <source>
        <dbReference type="EMBL" id="MFD1315005.1"/>
    </source>
</evidence>
<dbReference type="Gene3D" id="2.40.170.20">
    <property type="entry name" value="TonB-dependent receptor, beta-barrel domain"/>
    <property type="match status" value="1"/>
</dbReference>
<protein>
    <submittedName>
        <fullName evidence="5">TonB-dependent receptor</fullName>
    </submittedName>
</protein>
<gene>
    <name evidence="5" type="ORF">ACFQ39_05210</name>
</gene>
<accession>A0ABW3Y0M6</accession>
<evidence type="ECO:0000256" key="1">
    <source>
        <dbReference type="ARBA" id="ARBA00004442"/>
    </source>
</evidence>
<comment type="subcellular location">
    <subcellularLocation>
        <location evidence="1">Cell outer membrane</location>
    </subcellularLocation>
</comment>
<evidence type="ECO:0000256" key="3">
    <source>
        <dbReference type="ARBA" id="ARBA00023237"/>
    </source>
</evidence>
<evidence type="ECO:0000313" key="6">
    <source>
        <dbReference type="Proteomes" id="UP001597201"/>
    </source>
</evidence>
<keyword evidence="4" id="KW-0732">Signal</keyword>
<dbReference type="EMBL" id="JBHTMY010000002">
    <property type="protein sequence ID" value="MFD1315005.1"/>
    <property type="molecule type" value="Genomic_DNA"/>
</dbReference>